<dbReference type="Gene3D" id="3.40.140.10">
    <property type="entry name" value="Cytidine Deaminase, domain 2"/>
    <property type="match status" value="1"/>
</dbReference>
<dbReference type="AlphaFoldDB" id="A0A6A1V0N3"/>
<dbReference type="SUPFAM" id="SSF53927">
    <property type="entry name" value="Cytidine deaminase-like"/>
    <property type="match status" value="1"/>
</dbReference>
<protein>
    <submittedName>
        <fullName evidence="7">Guanine deaminase</fullName>
    </submittedName>
</protein>
<feature type="domain" description="CMP/dCMP-type deaminase" evidence="5">
    <location>
        <begin position="18"/>
        <end position="138"/>
    </location>
</feature>
<dbReference type="FunFam" id="3.40.140.10:FF:000011">
    <property type="entry name" value="tRNA-specific adenosine deaminase"/>
    <property type="match status" value="1"/>
</dbReference>
<gene>
    <name evidence="6" type="ORF">CJ030_MR7G014320</name>
    <name evidence="7" type="ORF">CJ030_MR7G014348</name>
</gene>
<dbReference type="Proteomes" id="UP000516437">
    <property type="component" value="Chromosome 7"/>
</dbReference>
<dbReference type="CDD" id="cd01285">
    <property type="entry name" value="nucleoside_deaminase"/>
    <property type="match status" value="1"/>
</dbReference>
<dbReference type="InterPro" id="IPR016192">
    <property type="entry name" value="APOBEC/CMP_deaminase_Zn-bd"/>
</dbReference>
<comment type="caution">
    <text evidence="7">The sequence shown here is derived from an EMBL/GenBank/DDBJ whole genome shotgun (WGS) entry which is preliminary data.</text>
</comment>
<dbReference type="GO" id="GO:0047974">
    <property type="term" value="F:guanosine deaminase activity"/>
    <property type="evidence" value="ECO:0007669"/>
    <property type="project" value="TreeGrafter"/>
</dbReference>
<keyword evidence="3" id="KW-0378">Hydrolase</keyword>
<reference evidence="7 8" key="2">
    <citation type="journal article" date="2019" name="Plant Biotechnol. J.">
        <title>The red bayberry genome and genetic basis of sex determination.</title>
        <authorList>
            <person name="Jia H.M."/>
            <person name="Jia H.J."/>
            <person name="Cai Q.L."/>
            <person name="Wang Y."/>
            <person name="Zhao H.B."/>
            <person name="Yang W.F."/>
            <person name="Wang G.Y."/>
            <person name="Li Y.H."/>
            <person name="Zhan D.L."/>
            <person name="Shen Y.T."/>
            <person name="Niu Q.F."/>
            <person name="Chang L."/>
            <person name="Qiu J."/>
            <person name="Zhao L."/>
            <person name="Xie H.B."/>
            <person name="Fu W.Y."/>
            <person name="Jin J."/>
            <person name="Li X.W."/>
            <person name="Jiao Y."/>
            <person name="Zhou C.C."/>
            <person name="Tu T."/>
            <person name="Chai C.Y."/>
            <person name="Gao J.L."/>
            <person name="Fan L.J."/>
            <person name="van de Weg E."/>
            <person name="Wang J.Y."/>
            <person name="Gao Z.S."/>
        </authorList>
    </citation>
    <scope>NUCLEOTIDE SEQUENCE [LARGE SCALE GENOMIC DNA]</scope>
    <source>
        <tissue evidence="7">Leaves</tissue>
    </source>
</reference>
<reference evidence="7" key="3">
    <citation type="submission" date="2019-09" db="EMBL/GenBank/DDBJ databases">
        <authorList>
            <person name="Gao Z."/>
        </authorList>
    </citation>
    <scope>NUCLEOTIDE SEQUENCE</scope>
    <source>
        <tissue evidence="7">Leaves</tissue>
    </source>
</reference>
<dbReference type="PANTHER" id="PTHR11079:SF161">
    <property type="entry name" value="CMP_DCMP-TYPE DEAMINASE DOMAIN-CONTAINING PROTEIN"/>
    <property type="match status" value="1"/>
</dbReference>
<dbReference type="EMBL" id="RXIC02000025">
    <property type="protein sequence ID" value="KAB1206175.1"/>
    <property type="molecule type" value="Genomic_DNA"/>
</dbReference>
<evidence type="ECO:0000256" key="4">
    <source>
        <dbReference type="ARBA" id="ARBA00022833"/>
    </source>
</evidence>
<evidence type="ECO:0000256" key="2">
    <source>
        <dbReference type="ARBA" id="ARBA00022723"/>
    </source>
</evidence>
<evidence type="ECO:0000256" key="3">
    <source>
        <dbReference type="ARBA" id="ARBA00022801"/>
    </source>
</evidence>
<evidence type="ECO:0000259" key="5">
    <source>
        <dbReference type="PROSITE" id="PS51747"/>
    </source>
</evidence>
<dbReference type="PROSITE" id="PS00903">
    <property type="entry name" value="CYT_DCMP_DEAMINASES_1"/>
    <property type="match status" value="1"/>
</dbReference>
<dbReference type="InterPro" id="IPR016193">
    <property type="entry name" value="Cytidine_deaminase-like"/>
</dbReference>
<reference evidence="7" key="1">
    <citation type="submission" date="2018-07" db="EMBL/GenBank/DDBJ databases">
        <authorList>
            <person name="Gao Z.-S."/>
            <person name="Jia H.-M."/>
            <person name="Jia H.-J."/>
            <person name="Cai Q.-L."/>
            <person name="Wang Y."/>
            <person name="Zhao H.-B."/>
        </authorList>
    </citation>
    <scope>NUCLEOTIDE SEQUENCE</scope>
    <source>
        <tissue evidence="7">Leaves</tissue>
    </source>
</reference>
<accession>A0A6A1V0N3</accession>
<evidence type="ECO:0000313" key="8">
    <source>
        <dbReference type="Proteomes" id="UP000516437"/>
    </source>
</evidence>
<evidence type="ECO:0000313" key="6">
    <source>
        <dbReference type="EMBL" id="KAB1206175.1"/>
    </source>
</evidence>
<keyword evidence="4" id="KW-0862">Zinc</keyword>
<keyword evidence="8" id="KW-1185">Reference proteome</keyword>
<name>A0A6A1V0N3_9ROSI</name>
<keyword evidence="2" id="KW-0479">Metal-binding</keyword>
<dbReference type="PANTHER" id="PTHR11079">
    <property type="entry name" value="CYTOSINE DEAMINASE FAMILY MEMBER"/>
    <property type="match status" value="1"/>
</dbReference>
<dbReference type="InterPro" id="IPR002125">
    <property type="entry name" value="CMP_dCMP_dom"/>
</dbReference>
<sequence length="282" mass="31323">MDLMFRVFFVVPQPAVQDRDHKFLTKAVEEAYRGVECGHGGPFGAVVVRDDEVVVSCHNMVLKNTDPTAHAEVTAIREACKKLQQIELSDCEIYTSCEPCPMCFGAIHLSRRLVYGAKAEAAIAIGFDDFIADALRGTGFYQKAHLEIKRADGNGAIIAEQRYLSFSAEYSIYGHSLELGYGDPGVLTPICCGYPVLQRLAKQEECHEHLTVLVYKVPLRMPALFVSNEKVGCTKTIILEHVHQCSGKRLDGFWACKQTLKFIIGILHKNNAILLVYTQLSA</sequence>
<dbReference type="PROSITE" id="PS51747">
    <property type="entry name" value="CYT_DCMP_DEAMINASES_2"/>
    <property type="match status" value="1"/>
</dbReference>
<dbReference type="OrthoDB" id="408702at2759"/>
<dbReference type="GO" id="GO:0008270">
    <property type="term" value="F:zinc ion binding"/>
    <property type="evidence" value="ECO:0007669"/>
    <property type="project" value="InterPro"/>
</dbReference>
<proteinExistence type="inferred from homology"/>
<comment type="similarity">
    <text evidence="1">Belongs to the cytidine and deoxycytidylate deaminase family.</text>
</comment>
<dbReference type="EMBL" id="RXIC02000025">
    <property type="protein sequence ID" value="KAB1206203.1"/>
    <property type="molecule type" value="Genomic_DNA"/>
</dbReference>
<evidence type="ECO:0000256" key="1">
    <source>
        <dbReference type="ARBA" id="ARBA00006576"/>
    </source>
</evidence>
<dbReference type="GO" id="GO:0006152">
    <property type="term" value="P:purine nucleoside catabolic process"/>
    <property type="evidence" value="ECO:0007669"/>
    <property type="project" value="TreeGrafter"/>
</dbReference>
<evidence type="ECO:0000313" key="7">
    <source>
        <dbReference type="EMBL" id="KAB1206203.1"/>
    </source>
</evidence>
<organism evidence="7 8">
    <name type="scientific">Morella rubra</name>
    <name type="common">Chinese bayberry</name>
    <dbReference type="NCBI Taxonomy" id="262757"/>
    <lineage>
        <taxon>Eukaryota</taxon>
        <taxon>Viridiplantae</taxon>
        <taxon>Streptophyta</taxon>
        <taxon>Embryophyta</taxon>
        <taxon>Tracheophyta</taxon>
        <taxon>Spermatophyta</taxon>
        <taxon>Magnoliopsida</taxon>
        <taxon>eudicotyledons</taxon>
        <taxon>Gunneridae</taxon>
        <taxon>Pentapetalae</taxon>
        <taxon>rosids</taxon>
        <taxon>fabids</taxon>
        <taxon>Fagales</taxon>
        <taxon>Myricaceae</taxon>
        <taxon>Morella</taxon>
    </lineage>
</organism>
<dbReference type="Pfam" id="PF00383">
    <property type="entry name" value="dCMP_cyt_deam_1"/>
    <property type="match status" value="1"/>
</dbReference>